<evidence type="ECO:0000313" key="2">
    <source>
        <dbReference type="EMBL" id="KXK64358.1"/>
    </source>
</evidence>
<reference evidence="3" key="1">
    <citation type="submission" date="2016-02" db="EMBL/GenBank/DDBJ databases">
        <authorList>
            <person name="Mitreva M."/>
            <person name="Pepin K.H."/>
            <person name="Mihindukulasuriya K.A."/>
            <person name="Fulton R."/>
            <person name="Fronick C."/>
            <person name="O'Laughlin M."/>
            <person name="Miner T."/>
            <person name="Herter B."/>
            <person name="Rosa B.A."/>
            <person name="Cordes M."/>
            <person name="Tomlinson C."/>
            <person name="Wollam A."/>
            <person name="Palsikar V.B."/>
            <person name="Mardis E.R."/>
            <person name="Wilson R.K."/>
        </authorList>
    </citation>
    <scope>NUCLEOTIDE SEQUENCE [LARGE SCALE GENOMIC DNA]</scope>
    <source>
        <strain evidence="3">DSM 22607</strain>
    </source>
</reference>
<feature type="chain" id="PRO_5007478533" description="Lipoprotein" evidence="1">
    <location>
        <begin position="24"/>
        <end position="40"/>
    </location>
</feature>
<evidence type="ECO:0000256" key="1">
    <source>
        <dbReference type="SAM" id="SignalP"/>
    </source>
</evidence>
<dbReference type="AlphaFoldDB" id="A0A136Q0Y9"/>
<feature type="signal peptide" evidence="1">
    <location>
        <begin position="1"/>
        <end position="23"/>
    </location>
</feature>
<dbReference type="RefSeq" id="WP_258106947.1">
    <property type="nucleotide sequence ID" value="NZ_CABMOF010000013.1"/>
</dbReference>
<comment type="caution">
    <text evidence="2">The sequence shown here is derived from an EMBL/GenBank/DDBJ whole genome shotgun (WGS) entry which is preliminary data.</text>
</comment>
<keyword evidence="1" id="KW-0732">Signal</keyword>
<protein>
    <recommendedName>
        <fullName evidence="4">Lipoprotein</fullName>
    </recommendedName>
</protein>
<evidence type="ECO:0008006" key="4">
    <source>
        <dbReference type="Google" id="ProtNLM"/>
    </source>
</evidence>
<dbReference type="EMBL" id="LSZW01000065">
    <property type="protein sequence ID" value="KXK64358.1"/>
    <property type="molecule type" value="Genomic_DNA"/>
</dbReference>
<proteinExistence type="predicted"/>
<keyword evidence="3" id="KW-1185">Reference proteome</keyword>
<evidence type="ECO:0000313" key="3">
    <source>
        <dbReference type="Proteomes" id="UP000070366"/>
    </source>
</evidence>
<dbReference type="Proteomes" id="UP000070366">
    <property type="component" value="Unassembled WGS sequence"/>
</dbReference>
<gene>
    <name evidence="2" type="ORF">HMPREF3293_03013</name>
</gene>
<sequence>MKKYKRLVILLILALLPAGCAQAVQADEQVLFKRRKVLPQ</sequence>
<accession>A0A136Q0Y9</accession>
<organism evidence="2 3">
    <name type="scientific">Christensenella minuta</name>
    <dbReference type="NCBI Taxonomy" id="626937"/>
    <lineage>
        <taxon>Bacteria</taxon>
        <taxon>Bacillati</taxon>
        <taxon>Bacillota</taxon>
        <taxon>Clostridia</taxon>
        <taxon>Christensenellales</taxon>
        <taxon>Christensenellaceae</taxon>
        <taxon>Christensenella</taxon>
    </lineage>
</organism>
<name>A0A136Q0Y9_9FIRM</name>